<dbReference type="OrthoDB" id="625722at2"/>
<dbReference type="CDD" id="cd03468">
    <property type="entry name" value="PolY_like"/>
    <property type="match status" value="1"/>
</dbReference>
<dbReference type="Proteomes" id="UP000185003">
    <property type="component" value="Unassembled WGS sequence"/>
</dbReference>
<dbReference type="Gene3D" id="3.40.1170.60">
    <property type="match status" value="1"/>
</dbReference>
<evidence type="ECO:0000313" key="5">
    <source>
        <dbReference type="Proteomes" id="UP000185003"/>
    </source>
</evidence>
<protein>
    <submittedName>
        <fullName evidence="4">Protein ImuB</fullName>
    </submittedName>
</protein>
<evidence type="ECO:0000256" key="2">
    <source>
        <dbReference type="ARBA" id="ARBA00022763"/>
    </source>
</evidence>
<evidence type="ECO:0000256" key="1">
    <source>
        <dbReference type="ARBA" id="ARBA00010945"/>
    </source>
</evidence>
<evidence type="ECO:0000259" key="3">
    <source>
        <dbReference type="Pfam" id="PF00817"/>
    </source>
</evidence>
<proteinExistence type="inferred from homology"/>
<gene>
    <name evidence="4" type="ORF">SAMN04488055_3428</name>
</gene>
<dbReference type="PANTHER" id="PTHR35369">
    <property type="entry name" value="BLR3025 PROTEIN-RELATED"/>
    <property type="match status" value="1"/>
</dbReference>
<accession>A0A1N6IX74</accession>
<name>A0A1N6IX74_9BACT</name>
<sequence>MGKRYVAIWFRHLVTDWITRRQPELKEIPFVFAATVHGRIEITAANKIAEAQNIVPGMRVADAKAVLPSLKVLDNRPGLEQKLLKVLGEWCIRYTPVVAVDLPDGLMLDVSGCAHLWGGEHDYLKEILTKLSTSGYDARVAMADTIGAAWAIAHYGNVYPIIAGGEQTAALLPLHPAALRLDPPILLRLHKLGFHKIASFANMPRSVLRRRFGDPLLTRLAQALGQEEEFIQPIHIISPYQERLNCLEPIRTAAGIEIAIQRLLEMICKRLETEGKGLRTAVLKCYRVDNKIVEAAIGTNRASHNASHLFKLFELKIASIEPALGIELFVLEVTKAEDVEQQQEKLWAATPGLEEAGIAELLDRIAGKVGADSIRRFLPAEHYWPERSVKLASSMQDKPESGWRLDRPRPVMLLPTPEAIEVTAPIPDYPPMLFRYRGKLHQIKKADGPERIEREWWLDGGEHRDYYMVEDESGQRYWLFRSGHYTADHRYQWFIHGFFA</sequence>
<keyword evidence="2" id="KW-0227">DNA damage</keyword>
<comment type="similarity">
    <text evidence="1">Belongs to the DNA polymerase type-Y family.</text>
</comment>
<dbReference type="SUPFAM" id="SSF56672">
    <property type="entry name" value="DNA/RNA polymerases"/>
    <property type="match status" value="1"/>
</dbReference>
<keyword evidence="5" id="KW-1185">Reference proteome</keyword>
<dbReference type="InterPro" id="IPR050356">
    <property type="entry name" value="SulA_CellDiv_inhibitor"/>
</dbReference>
<dbReference type="AlphaFoldDB" id="A0A1N6IX74"/>
<dbReference type="GO" id="GO:0006281">
    <property type="term" value="P:DNA repair"/>
    <property type="evidence" value="ECO:0007669"/>
    <property type="project" value="InterPro"/>
</dbReference>
<organism evidence="4 5">
    <name type="scientific">Chitinophaga niabensis</name>
    <dbReference type="NCBI Taxonomy" id="536979"/>
    <lineage>
        <taxon>Bacteria</taxon>
        <taxon>Pseudomonadati</taxon>
        <taxon>Bacteroidota</taxon>
        <taxon>Chitinophagia</taxon>
        <taxon>Chitinophagales</taxon>
        <taxon>Chitinophagaceae</taxon>
        <taxon>Chitinophaga</taxon>
    </lineage>
</organism>
<dbReference type="Gene3D" id="3.30.70.270">
    <property type="match status" value="1"/>
</dbReference>
<dbReference type="InterPro" id="IPR043502">
    <property type="entry name" value="DNA/RNA_pol_sf"/>
</dbReference>
<reference evidence="4 5" key="1">
    <citation type="submission" date="2016-11" db="EMBL/GenBank/DDBJ databases">
        <authorList>
            <person name="Jaros S."/>
            <person name="Januszkiewicz K."/>
            <person name="Wedrychowicz H."/>
        </authorList>
    </citation>
    <scope>NUCLEOTIDE SEQUENCE [LARGE SCALE GENOMIC DNA]</scope>
    <source>
        <strain evidence="4 5">DSM 24787</strain>
    </source>
</reference>
<dbReference type="InterPro" id="IPR001126">
    <property type="entry name" value="UmuC"/>
</dbReference>
<dbReference type="Pfam" id="PF00817">
    <property type="entry name" value="IMS"/>
    <property type="match status" value="1"/>
</dbReference>
<dbReference type="STRING" id="536979.SAMN04488055_3428"/>
<evidence type="ECO:0000313" key="4">
    <source>
        <dbReference type="EMBL" id="SIO36634.1"/>
    </source>
</evidence>
<dbReference type="EMBL" id="FSRA01000002">
    <property type="protein sequence ID" value="SIO36634.1"/>
    <property type="molecule type" value="Genomic_DNA"/>
</dbReference>
<dbReference type="RefSeq" id="WP_074240672.1">
    <property type="nucleotide sequence ID" value="NZ_FSRA01000002.1"/>
</dbReference>
<dbReference type="PANTHER" id="PTHR35369:SF2">
    <property type="entry name" value="BLR3025 PROTEIN"/>
    <property type="match status" value="1"/>
</dbReference>
<feature type="domain" description="UmuC" evidence="3">
    <location>
        <begin position="8"/>
        <end position="151"/>
    </location>
</feature>
<dbReference type="InterPro" id="IPR043128">
    <property type="entry name" value="Rev_trsase/Diguanyl_cyclase"/>
</dbReference>